<dbReference type="PROSITE" id="PS50835">
    <property type="entry name" value="IG_LIKE"/>
    <property type="match status" value="5"/>
</dbReference>
<gene>
    <name evidence="8" type="ORF">DPMN_143049</name>
</gene>
<dbReference type="PANTHER" id="PTHR46013">
    <property type="entry name" value="VASCULAR CELL ADHESION MOLECULE 1"/>
    <property type="match status" value="1"/>
</dbReference>
<accession>A0A9D4GIE5</accession>
<dbReference type="InterPro" id="IPR036179">
    <property type="entry name" value="Ig-like_dom_sf"/>
</dbReference>
<evidence type="ECO:0000256" key="3">
    <source>
        <dbReference type="ARBA" id="ARBA00023157"/>
    </source>
</evidence>
<keyword evidence="5" id="KW-0812">Transmembrane</keyword>
<feature type="compositionally biased region" description="Basic and acidic residues" evidence="4">
    <location>
        <begin position="691"/>
        <end position="701"/>
    </location>
</feature>
<feature type="domain" description="Ig-like" evidence="6">
    <location>
        <begin position="24"/>
        <end position="124"/>
    </location>
</feature>
<dbReference type="PANTHER" id="PTHR46013:SF4">
    <property type="entry name" value="B-CELL RECEPTOR CD22-RELATED"/>
    <property type="match status" value="1"/>
</dbReference>
<dbReference type="InterPro" id="IPR013783">
    <property type="entry name" value="Ig-like_fold"/>
</dbReference>
<dbReference type="InterPro" id="IPR003599">
    <property type="entry name" value="Ig_sub"/>
</dbReference>
<dbReference type="CDD" id="cd00063">
    <property type="entry name" value="FN3"/>
    <property type="match status" value="1"/>
</dbReference>
<dbReference type="Proteomes" id="UP000828390">
    <property type="component" value="Unassembled WGS sequence"/>
</dbReference>
<feature type="region of interest" description="Disordered" evidence="4">
    <location>
        <begin position="684"/>
        <end position="703"/>
    </location>
</feature>
<evidence type="ECO:0000256" key="4">
    <source>
        <dbReference type="SAM" id="MobiDB-lite"/>
    </source>
</evidence>
<evidence type="ECO:0000259" key="7">
    <source>
        <dbReference type="PROSITE" id="PS50853"/>
    </source>
</evidence>
<organism evidence="8 9">
    <name type="scientific">Dreissena polymorpha</name>
    <name type="common">Zebra mussel</name>
    <name type="synonym">Mytilus polymorpha</name>
    <dbReference type="NCBI Taxonomy" id="45954"/>
    <lineage>
        <taxon>Eukaryota</taxon>
        <taxon>Metazoa</taxon>
        <taxon>Spiralia</taxon>
        <taxon>Lophotrochozoa</taxon>
        <taxon>Mollusca</taxon>
        <taxon>Bivalvia</taxon>
        <taxon>Autobranchia</taxon>
        <taxon>Heteroconchia</taxon>
        <taxon>Euheterodonta</taxon>
        <taxon>Imparidentia</taxon>
        <taxon>Neoheterodontei</taxon>
        <taxon>Myida</taxon>
        <taxon>Dreissenoidea</taxon>
        <taxon>Dreissenidae</taxon>
        <taxon>Dreissena</taxon>
    </lineage>
</organism>
<keyword evidence="9" id="KW-1185">Reference proteome</keyword>
<feature type="domain" description="Ig-like" evidence="6">
    <location>
        <begin position="339"/>
        <end position="423"/>
    </location>
</feature>
<evidence type="ECO:0000259" key="6">
    <source>
        <dbReference type="PROSITE" id="PS50835"/>
    </source>
</evidence>
<dbReference type="OrthoDB" id="6162610at2759"/>
<feature type="domain" description="Ig-like" evidence="6">
    <location>
        <begin position="441"/>
        <end position="482"/>
    </location>
</feature>
<keyword evidence="2 5" id="KW-0472">Membrane</keyword>
<dbReference type="Pfam" id="PF08205">
    <property type="entry name" value="C2-set_2"/>
    <property type="match status" value="1"/>
</dbReference>
<feature type="transmembrane region" description="Helical" evidence="5">
    <location>
        <begin position="646"/>
        <end position="668"/>
    </location>
</feature>
<dbReference type="SMART" id="SM00409">
    <property type="entry name" value="IG"/>
    <property type="match status" value="4"/>
</dbReference>
<dbReference type="Pfam" id="PF00041">
    <property type="entry name" value="fn3"/>
    <property type="match status" value="1"/>
</dbReference>
<evidence type="ECO:0000256" key="5">
    <source>
        <dbReference type="SAM" id="Phobius"/>
    </source>
</evidence>
<keyword evidence="3" id="KW-1015">Disulfide bond</keyword>
<dbReference type="EMBL" id="JAIWYP010000006">
    <property type="protein sequence ID" value="KAH3814547.1"/>
    <property type="molecule type" value="Genomic_DNA"/>
</dbReference>
<protein>
    <submittedName>
        <fullName evidence="8">Uncharacterized protein</fullName>
    </submittedName>
</protein>
<dbReference type="SUPFAM" id="SSF48726">
    <property type="entry name" value="Immunoglobulin"/>
    <property type="match status" value="3"/>
</dbReference>
<evidence type="ECO:0000256" key="2">
    <source>
        <dbReference type="ARBA" id="ARBA00023136"/>
    </source>
</evidence>
<comment type="subcellular location">
    <subcellularLocation>
        <location evidence="1">Membrane</location>
        <topology evidence="1">Single-pass membrane protein</topology>
    </subcellularLocation>
</comment>
<proteinExistence type="predicted"/>
<evidence type="ECO:0000256" key="1">
    <source>
        <dbReference type="ARBA" id="ARBA00004167"/>
    </source>
</evidence>
<keyword evidence="5" id="KW-1133">Transmembrane helix</keyword>
<dbReference type="SUPFAM" id="SSF49265">
    <property type="entry name" value="Fibronectin type III"/>
    <property type="match status" value="1"/>
</dbReference>
<reference evidence="8" key="2">
    <citation type="submission" date="2020-11" db="EMBL/GenBank/DDBJ databases">
        <authorList>
            <person name="McCartney M.A."/>
            <person name="Auch B."/>
            <person name="Kono T."/>
            <person name="Mallez S."/>
            <person name="Becker A."/>
            <person name="Gohl D.M."/>
            <person name="Silverstein K.A.T."/>
            <person name="Koren S."/>
            <person name="Bechman K.B."/>
            <person name="Herman A."/>
            <person name="Abrahante J.E."/>
            <person name="Garbe J."/>
        </authorList>
    </citation>
    <scope>NUCLEOTIDE SEQUENCE</scope>
    <source>
        <strain evidence="8">Duluth1</strain>
        <tissue evidence="8">Whole animal</tissue>
    </source>
</reference>
<feature type="domain" description="Ig-like" evidence="6">
    <location>
        <begin position="241"/>
        <end position="321"/>
    </location>
</feature>
<dbReference type="GO" id="GO:0016020">
    <property type="term" value="C:membrane"/>
    <property type="evidence" value="ECO:0007669"/>
    <property type="project" value="UniProtKB-SubCell"/>
</dbReference>
<reference evidence="8" key="1">
    <citation type="journal article" date="2019" name="bioRxiv">
        <title>The Genome of the Zebra Mussel, Dreissena polymorpha: A Resource for Invasive Species Research.</title>
        <authorList>
            <person name="McCartney M.A."/>
            <person name="Auch B."/>
            <person name="Kono T."/>
            <person name="Mallez S."/>
            <person name="Zhang Y."/>
            <person name="Obille A."/>
            <person name="Becker A."/>
            <person name="Abrahante J.E."/>
            <person name="Garbe J."/>
            <person name="Badalamenti J.P."/>
            <person name="Herman A."/>
            <person name="Mangelson H."/>
            <person name="Liachko I."/>
            <person name="Sullivan S."/>
            <person name="Sone E.D."/>
            <person name="Koren S."/>
            <person name="Silverstein K.A.T."/>
            <person name="Beckman K.B."/>
            <person name="Gohl D.M."/>
        </authorList>
    </citation>
    <scope>NUCLEOTIDE SEQUENCE</scope>
    <source>
        <strain evidence="8">Duluth1</strain>
        <tissue evidence="8">Whole animal</tissue>
    </source>
</reference>
<dbReference type="AlphaFoldDB" id="A0A9D4GIE5"/>
<dbReference type="PROSITE" id="PS50853">
    <property type="entry name" value="FN3"/>
    <property type="match status" value="1"/>
</dbReference>
<dbReference type="InterPro" id="IPR007110">
    <property type="entry name" value="Ig-like_dom"/>
</dbReference>
<dbReference type="InterPro" id="IPR036116">
    <property type="entry name" value="FN3_sf"/>
</dbReference>
<evidence type="ECO:0000313" key="8">
    <source>
        <dbReference type="EMBL" id="KAH3814547.1"/>
    </source>
</evidence>
<sequence>MAYWCDQLCIIGVIIYHTGNTLQQQVTLSPSPVATVVEGENLTLVCSSSTNVSGIVSRVVWGENNVILCTISMMTCSCLEADTSEQYHAICSLNYVSFTVKHFNRSRNTSLWKCTMRIDSTFVESGTTQVLVKVGITGISLLPVSTVNIIADTIGTLVCRTSGGLPAAKVTWFKEASTGRVNITSFSTSAASMQDELIVVTSTITLRPSKNDNSIRIYCNASNIGALYISQTSIINVLYSPDTPICTYRESVVTSVVHVTRASTLNITCTSTGNPPDITYIWTLPDTSTRNGFIFSVVNIQPYQNGQYRVSVSNNMTPTIGTAVIGTNSVTMMVIVVYPPLSPTLKIGNITVSGTIRIIAGQSVTISCSSQSNPPPDLYYWAPGGTRNITDLELRNVQPSDYDGVYTCTVQNRLSPTGDKPFTGMSSSSVNLEVLYPPANPKIHIDNTHGIEVLGKKLGIVYGANITLVCQADSNPSPTYSWPNQLWTGIVKQNITITCNVSNIMNPTVHARVSGYIVATITLYVIYEPEQPTLFYVINETISETSATVTWLPQFNGGIRQLFQLQYRASSIDSWTIHFFNDTSSNILKPMYAAINNLQSAMEYHVELFAINANGQSKPLSDTFKTLTKTKNDGVKSEAITGSSTGAIVGGLVAGCILTFLIATILYLRRKYALRWPLVPKENKNANTTETRPDAPTRDTETYSSIQQEIDDIGHRYSMPVPVPEQQAKSINQYDETLHFQKSSKYANMVVGEGNIHIDQPFRNSSDENSYGNIMNETVSSGIQSGEEYEMIQPTSH</sequence>
<dbReference type="InterPro" id="IPR013162">
    <property type="entry name" value="CD80_C2-set"/>
</dbReference>
<feature type="domain" description="Ig-like" evidence="6">
    <location>
        <begin position="152"/>
        <end position="236"/>
    </location>
</feature>
<dbReference type="SMART" id="SM00060">
    <property type="entry name" value="FN3"/>
    <property type="match status" value="1"/>
</dbReference>
<comment type="caution">
    <text evidence="8">The sequence shown here is derived from an EMBL/GenBank/DDBJ whole genome shotgun (WGS) entry which is preliminary data.</text>
</comment>
<evidence type="ECO:0000313" key="9">
    <source>
        <dbReference type="Proteomes" id="UP000828390"/>
    </source>
</evidence>
<dbReference type="InterPro" id="IPR003961">
    <property type="entry name" value="FN3_dom"/>
</dbReference>
<name>A0A9D4GIE5_DREPO</name>
<dbReference type="Gene3D" id="2.60.40.10">
    <property type="entry name" value="Immunoglobulins"/>
    <property type="match status" value="4"/>
</dbReference>
<dbReference type="Pfam" id="PF13927">
    <property type="entry name" value="Ig_3"/>
    <property type="match status" value="1"/>
</dbReference>
<feature type="domain" description="Fibronectin type-III" evidence="7">
    <location>
        <begin position="528"/>
        <end position="633"/>
    </location>
</feature>